<gene>
    <name evidence="2" type="ORF">MPHL21000_11515</name>
</gene>
<protein>
    <submittedName>
        <fullName evidence="2">Uncharacterized protein</fullName>
    </submittedName>
</protein>
<keyword evidence="1" id="KW-0812">Transmembrane</keyword>
<keyword evidence="3" id="KW-1185">Reference proteome</keyword>
<name>A0A5N5V493_MYCPH</name>
<dbReference type="AlphaFoldDB" id="A0A5N5V493"/>
<feature type="transmembrane region" description="Helical" evidence="1">
    <location>
        <begin position="21"/>
        <end position="40"/>
    </location>
</feature>
<evidence type="ECO:0000256" key="1">
    <source>
        <dbReference type="SAM" id="Phobius"/>
    </source>
</evidence>
<keyword evidence="1" id="KW-0472">Membrane</keyword>
<accession>A0A5N5V493</accession>
<keyword evidence="1" id="KW-1133">Transmembrane helix</keyword>
<proteinExistence type="predicted"/>
<dbReference type="Proteomes" id="UP000325690">
    <property type="component" value="Unassembled WGS sequence"/>
</dbReference>
<evidence type="ECO:0000313" key="3">
    <source>
        <dbReference type="Proteomes" id="UP000325690"/>
    </source>
</evidence>
<evidence type="ECO:0000313" key="2">
    <source>
        <dbReference type="EMBL" id="KAB7756741.1"/>
    </source>
</evidence>
<sequence length="196" mass="22006">MAAGLFFAVCVWLQDGGLLDIVFAVGAVGLVTAGFYFMWWERYRHAHWMRRLHARALEYGVGGHAYRTEFTWHDGEGAPTATFLVVDERLPDHAALRLHRALTTWLDRVTADPQLNSRARQLFNRRWAVALVEIFGPEAAGGWLVLDQGDDDSPWRLLLDRPTGVEEYLHDEIMVIGAHPSGGKPSRGAANTTLEQ</sequence>
<reference evidence="2 3" key="1">
    <citation type="submission" date="2012-10" db="EMBL/GenBank/DDBJ databases">
        <title>The draft sequence of the Mycobacterium pheli genome.</title>
        <authorList>
            <person name="Pettersson B.M.F."/>
            <person name="Das S."/>
            <person name="Dasgupta S."/>
            <person name="Bhattacharya A."/>
            <person name="Kirsebom L.A."/>
        </authorList>
    </citation>
    <scope>NUCLEOTIDE SEQUENCE [LARGE SCALE GENOMIC DNA]</scope>
    <source>
        <strain evidence="2 3">CCUG 21000</strain>
    </source>
</reference>
<dbReference type="EMBL" id="ANBP01000012">
    <property type="protein sequence ID" value="KAB7756741.1"/>
    <property type="molecule type" value="Genomic_DNA"/>
</dbReference>
<comment type="caution">
    <text evidence="2">The sequence shown here is derived from an EMBL/GenBank/DDBJ whole genome shotgun (WGS) entry which is preliminary data.</text>
</comment>
<organism evidence="2 3">
    <name type="scientific">Mycolicibacterium phlei DSM 43239 = CCUG 21000</name>
    <dbReference type="NCBI Taxonomy" id="1226750"/>
    <lineage>
        <taxon>Bacteria</taxon>
        <taxon>Bacillati</taxon>
        <taxon>Actinomycetota</taxon>
        <taxon>Actinomycetes</taxon>
        <taxon>Mycobacteriales</taxon>
        <taxon>Mycobacteriaceae</taxon>
        <taxon>Mycolicibacterium</taxon>
    </lineage>
</organism>